<dbReference type="PROSITE" id="PS00211">
    <property type="entry name" value="ABC_TRANSPORTER_1"/>
    <property type="match status" value="1"/>
</dbReference>
<evidence type="ECO:0000256" key="3">
    <source>
        <dbReference type="ARBA" id="ARBA00022840"/>
    </source>
</evidence>
<keyword evidence="2" id="KW-0547">Nucleotide-binding</keyword>
<dbReference type="PROSITE" id="PS50893">
    <property type="entry name" value="ABC_TRANSPORTER_2"/>
    <property type="match status" value="1"/>
</dbReference>
<evidence type="ECO:0000313" key="6">
    <source>
        <dbReference type="EMBL" id="ADV63167.1"/>
    </source>
</evidence>
<dbReference type="InterPro" id="IPR003593">
    <property type="entry name" value="AAA+_ATPase"/>
</dbReference>
<protein>
    <submittedName>
        <fullName evidence="6">ABC transporter related protein</fullName>
    </submittedName>
</protein>
<feature type="domain" description="ABC transporter" evidence="5">
    <location>
        <begin position="24"/>
        <end position="257"/>
    </location>
</feature>
<dbReference type="EMBL" id="CP002353">
    <property type="protein sequence ID" value="ADV63167.1"/>
    <property type="molecule type" value="Genomic_DNA"/>
</dbReference>
<accession>E8QZ25</accession>
<dbReference type="OrthoDB" id="9795548at2"/>
<organism evidence="6 7">
    <name type="scientific">Isosphaera pallida (strain ATCC 43644 / DSM 9630 / IS1B)</name>
    <dbReference type="NCBI Taxonomy" id="575540"/>
    <lineage>
        <taxon>Bacteria</taxon>
        <taxon>Pseudomonadati</taxon>
        <taxon>Planctomycetota</taxon>
        <taxon>Planctomycetia</taxon>
        <taxon>Isosphaerales</taxon>
        <taxon>Isosphaeraceae</taxon>
        <taxon>Isosphaera</taxon>
    </lineage>
</organism>
<evidence type="ECO:0000256" key="2">
    <source>
        <dbReference type="ARBA" id="ARBA00022741"/>
    </source>
</evidence>
<dbReference type="STRING" id="575540.Isop_2597"/>
<dbReference type="KEGG" id="ipa:Isop_2597"/>
<dbReference type="Pfam" id="PF00005">
    <property type="entry name" value="ABC_tran"/>
    <property type="match status" value="1"/>
</dbReference>
<evidence type="ECO:0000259" key="5">
    <source>
        <dbReference type="PROSITE" id="PS50893"/>
    </source>
</evidence>
<dbReference type="AlphaFoldDB" id="E8QZ25"/>
<keyword evidence="1" id="KW-0813">Transport</keyword>
<dbReference type="eggNOG" id="COG4586">
    <property type="taxonomic scope" value="Bacteria"/>
</dbReference>
<reference evidence="6 7" key="2">
    <citation type="journal article" date="2011" name="Stand. Genomic Sci.">
        <title>Complete genome sequence of Isosphaera pallida type strain (IS1B).</title>
        <authorList>
            <consortium name="US DOE Joint Genome Institute (JGI-PGF)"/>
            <person name="Goker M."/>
            <person name="Cleland D."/>
            <person name="Saunders E."/>
            <person name="Lapidus A."/>
            <person name="Nolan M."/>
            <person name="Lucas S."/>
            <person name="Hammon N."/>
            <person name="Deshpande S."/>
            <person name="Cheng J.F."/>
            <person name="Tapia R."/>
            <person name="Han C."/>
            <person name="Goodwin L."/>
            <person name="Pitluck S."/>
            <person name="Liolios K."/>
            <person name="Pagani I."/>
            <person name="Ivanova N."/>
            <person name="Mavromatis K."/>
            <person name="Pati A."/>
            <person name="Chen A."/>
            <person name="Palaniappan K."/>
            <person name="Land M."/>
            <person name="Hauser L."/>
            <person name="Chang Y.J."/>
            <person name="Jeffries C.D."/>
            <person name="Detter J.C."/>
            <person name="Beck B."/>
            <person name="Woyke T."/>
            <person name="Bristow J."/>
            <person name="Eisen J.A."/>
            <person name="Markowitz V."/>
            <person name="Hugenholtz P."/>
            <person name="Kyrpides N.C."/>
            <person name="Klenk H.P."/>
        </authorList>
    </citation>
    <scope>NUCLEOTIDE SEQUENCE [LARGE SCALE GENOMIC DNA]</scope>
    <source>
        <strain evidence="7">ATCC 43644 / DSM 9630 / IS1B</strain>
    </source>
</reference>
<sequence length="355" mass="40160">MPIIEARRLTKTYRVAQKREGLRGALRGLWRREYREVHAVEEVSFTIEPGEMVAFLGPNGAGKTTTLKMLSGLIHPTSGDASVLGYRPWLREDGFRRRISLVMGQKNQLWWDLPAADSFALHREIYGIPHNQYRRTLGELVELLGVGGLTRQAVRELSLGERMKMELIAALLHQPDVLLLDEPTIGLDVVAQVAIQQCLRDYHARRKVTVLLTSHYMRDVEALCRRVLVINHGRIVADDPLERIVARFDNEKTVRLRFAETAPPRDHLERHGDVLKREGPEVELKVERDRVAATLADLLDRYVVLDVGVTDPPLEAIIARMFRESRPRTHADDTTNAVQSPPSSGARDHAAVQLA</sequence>
<dbReference type="SUPFAM" id="SSF52540">
    <property type="entry name" value="P-loop containing nucleoside triphosphate hydrolases"/>
    <property type="match status" value="1"/>
</dbReference>
<feature type="region of interest" description="Disordered" evidence="4">
    <location>
        <begin position="327"/>
        <end position="355"/>
    </location>
</feature>
<dbReference type="InterPro" id="IPR003439">
    <property type="entry name" value="ABC_transporter-like_ATP-bd"/>
</dbReference>
<dbReference type="RefSeq" id="WP_013565455.1">
    <property type="nucleotide sequence ID" value="NC_014962.1"/>
</dbReference>
<dbReference type="InParanoid" id="E8QZ25"/>
<evidence type="ECO:0000313" key="7">
    <source>
        <dbReference type="Proteomes" id="UP000008631"/>
    </source>
</evidence>
<dbReference type="SMART" id="SM00382">
    <property type="entry name" value="AAA"/>
    <property type="match status" value="1"/>
</dbReference>
<reference key="1">
    <citation type="submission" date="2010-11" db="EMBL/GenBank/DDBJ databases">
        <title>The complete sequence of chromosome of Isophaera pallida ATCC 43644.</title>
        <authorList>
            <consortium name="US DOE Joint Genome Institute (JGI-PGF)"/>
            <person name="Lucas S."/>
            <person name="Copeland A."/>
            <person name="Lapidus A."/>
            <person name="Bruce D."/>
            <person name="Goodwin L."/>
            <person name="Pitluck S."/>
            <person name="Kyrpides N."/>
            <person name="Mavromatis K."/>
            <person name="Pagani I."/>
            <person name="Ivanova N."/>
            <person name="Saunders E."/>
            <person name="Brettin T."/>
            <person name="Detter J.C."/>
            <person name="Han C."/>
            <person name="Tapia R."/>
            <person name="Land M."/>
            <person name="Hauser L."/>
            <person name="Markowitz V."/>
            <person name="Cheng J.-F."/>
            <person name="Hugenholtz P."/>
            <person name="Woyke T."/>
            <person name="Wu D."/>
            <person name="Eisen J.A."/>
        </authorList>
    </citation>
    <scope>NUCLEOTIDE SEQUENCE</scope>
    <source>
        <strain>ATCC 43644</strain>
    </source>
</reference>
<gene>
    <name evidence="6" type="ordered locus">Isop_2597</name>
</gene>
<keyword evidence="3" id="KW-0067">ATP-binding</keyword>
<dbReference type="HOGENOM" id="CLU_000604_1_2_0"/>
<feature type="compositionally biased region" description="Polar residues" evidence="4">
    <location>
        <begin position="334"/>
        <end position="343"/>
    </location>
</feature>
<feature type="compositionally biased region" description="Basic and acidic residues" evidence="4">
    <location>
        <begin position="346"/>
        <end position="355"/>
    </location>
</feature>
<dbReference type="InterPro" id="IPR050763">
    <property type="entry name" value="ABC_transporter_ATP-binding"/>
</dbReference>
<dbReference type="InterPro" id="IPR017871">
    <property type="entry name" value="ABC_transporter-like_CS"/>
</dbReference>
<dbReference type="GO" id="GO:0005524">
    <property type="term" value="F:ATP binding"/>
    <property type="evidence" value="ECO:0007669"/>
    <property type="project" value="UniProtKB-KW"/>
</dbReference>
<evidence type="ECO:0000256" key="1">
    <source>
        <dbReference type="ARBA" id="ARBA00022448"/>
    </source>
</evidence>
<proteinExistence type="predicted"/>
<dbReference type="Proteomes" id="UP000008631">
    <property type="component" value="Chromosome"/>
</dbReference>
<dbReference type="PANTHER" id="PTHR42711:SF4">
    <property type="entry name" value="ABC TRANSPORTER RELATED"/>
    <property type="match status" value="1"/>
</dbReference>
<dbReference type="InterPro" id="IPR027417">
    <property type="entry name" value="P-loop_NTPase"/>
</dbReference>
<keyword evidence="7" id="KW-1185">Reference proteome</keyword>
<name>E8QZ25_ISOPI</name>
<dbReference type="GO" id="GO:0016887">
    <property type="term" value="F:ATP hydrolysis activity"/>
    <property type="evidence" value="ECO:0007669"/>
    <property type="project" value="InterPro"/>
</dbReference>
<evidence type="ECO:0000256" key="4">
    <source>
        <dbReference type="SAM" id="MobiDB-lite"/>
    </source>
</evidence>
<dbReference type="PANTHER" id="PTHR42711">
    <property type="entry name" value="ABC TRANSPORTER ATP-BINDING PROTEIN"/>
    <property type="match status" value="1"/>
</dbReference>
<dbReference type="Gene3D" id="3.40.50.300">
    <property type="entry name" value="P-loop containing nucleotide triphosphate hydrolases"/>
    <property type="match status" value="1"/>
</dbReference>